<proteinExistence type="predicted"/>
<feature type="non-terminal residue" evidence="2">
    <location>
        <position position="1"/>
    </location>
</feature>
<gene>
    <name evidence="2" type="ORF">MAR_007828</name>
</gene>
<protein>
    <recommendedName>
        <fullName evidence="4">B box-type domain-containing protein</fullName>
    </recommendedName>
</protein>
<dbReference type="Proteomes" id="UP001164746">
    <property type="component" value="Chromosome 4"/>
</dbReference>
<dbReference type="EMBL" id="CP111015">
    <property type="protein sequence ID" value="WAR01270.1"/>
    <property type="molecule type" value="Genomic_DNA"/>
</dbReference>
<evidence type="ECO:0008006" key="4">
    <source>
        <dbReference type="Google" id="ProtNLM"/>
    </source>
</evidence>
<reference evidence="2" key="1">
    <citation type="submission" date="2022-11" db="EMBL/GenBank/DDBJ databases">
        <title>Centuries of genome instability and evolution in soft-shell clam transmissible cancer (bioRxiv).</title>
        <authorList>
            <person name="Hart S.F.M."/>
            <person name="Yonemitsu M.A."/>
            <person name="Giersch R.M."/>
            <person name="Beal B.F."/>
            <person name="Arriagada G."/>
            <person name="Davis B.W."/>
            <person name="Ostrander E.A."/>
            <person name="Goff S.P."/>
            <person name="Metzger M.J."/>
        </authorList>
    </citation>
    <scope>NUCLEOTIDE SEQUENCE</scope>
    <source>
        <strain evidence="2">MELC-2E11</strain>
        <tissue evidence="2">Siphon/mantle</tissue>
    </source>
</reference>
<sequence>MAFKPKRHLKVINNLKDLDLNASDLIHDCSCSLCKDDYHNTEAKYFCGDCSKYYCDKCLTFHAKVHKEHIVLGRKDVNKWSGKGDAIYMMCRSITLISDLARGIQTLVDFKELPASVTKPDPGERRQKEKKQNSLKASGKSMLTKVKALRTSLNQLLDELEKRTVEEIDSVLADLDGSLQKDIDACTNIHDQLKALLDTVQAKDDDSESTFYI</sequence>
<organism evidence="2 3">
    <name type="scientific">Mya arenaria</name>
    <name type="common">Soft-shell clam</name>
    <dbReference type="NCBI Taxonomy" id="6604"/>
    <lineage>
        <taxon>Eukaryota</taxon>
        <taxon>Metazoa</taxon>
        <taxon>Spiralia</taxon>
        <taxon>Lophotrochozoa</taxon>
        <taxon>Mollusca</taxon>
        <taxon>Bivalvia</taxon>
        <taxon>Autobranchia</taxon>
        <taxon>Heteroconchia</taxon>
        <taxon>Euheterodonta</taxon>
        <taxon>Imparidentia</taxon>
        <taxon>Neoheterodontei</taxon>
        <taxon>Myida</taxon>
        <taxon>Myoidea</taxon>
        <taxon>Myidae</taxon>
        <taxon>Mya</taxon>
    </lineage>
</organism>
<evidence type="ECO:0000256" key="1">
    <source>
        <dbReference type="SAM" id="MobiDB-lite"/>
    </source>
</evidence>
<dbReference type="SUPFAM" id="SSF57903">
    <property type="entry name" value="FYVE/PHD zinc finger"/>
    <property type="match status" value="1"/>
</dbReference>
<name>A0ABY7DX85_MYAAR</name>
<feature type="compositionally biased region" description="Basic and acidic residues" evidence="1">
    <location>
        <begin position="121"/>
        <end position="132"/>
    </location>
</feature>
<keyword evidence="3" id="KW-1185">Reference proteome</keyword>
<evidence type="ECO:0000313" key="2">
    <source>
        <dbReference type="EMBL" id="WAR01270.1"/>
    </source>
</evidence>
<accession>A0ABY7DX85</accession>
<feature type="region of interest" description="Disordered" evidence="1">
    <location>
        <begin position="117"/>
        <end position="141"/>
    </location>
</feature>
<evidence type="ECO:0000313" key="3">
    <source>
        <dbReference type="Proteomes" id="UP001164746"/>
    </source>
</evidence>
<dbReference type="InterPro" id="IPR011011">
    <property type="entry name" value="Znf_FYVE_PHD"/>
</dbReference>